<proteinExistence type="predicted"/>
<protein>
    <submittedName>
        <fullName evidence="3">Ig-like domain-containing protein</fullName>
    </submittedName>
</protein>
<accession>A0A3P8ANX0</accession>
<gene>
    <name evidence="1" type="ORF">HPBE_LOCUS5904</name>
</gene>
<organism evidence="2 3">
    <name type="scientific">Heligmosomoides polygyrus</name>
    <name type="common">Parasitic roundworm</name>
    <dbReference type="NCBI Taxonomy" id="6339"/>
    <lineage>
        <taxon>Eukaryota</taxon>
        <taxon>Metazoa</taxon>
        <taxon>Ecdysozoa</taxon>
        <taxon>Nematoda</taxon>
        <taxon>Chromadorea</taxon>
        <taxon>Rhabditida</taxon>
        <taxon>Rhabditina</taxon>
        <taxon>Rhabditomorpha</taxon>
        <taxon>Strongyloidea</taxon>
        <taxon>Heligmosomidae</taxon>
        <taxon>Heligmosomoides</taxon>
    </lineage>
</organism>
<sequence length="108" mass="11743">MLLASKGFSSPRSIAVLRYIVWRTEGSEAAPRAEIETAAAVAVSAVALRRNNEIPAWLRDCSAGPAGQQQASRLPTAVWYSWARDGRILPSSVVFTDTSNYYTRLVGS</sequence>
<dbReference type="Proteomes" id="UP000050761">
    <property type="component" value="Unassembled WGS sequence"/>
</dbReference>
<evidence type="ECO:0000313" key="3">
    <source>
        <dbReference type="WBParaSite" id="HPBE_0000590301-mRNA-1"/>
    </source>
</evidence>
<evidence type="ECO:0000313" key="2">
    <source>
        <dbReference type="Proteomes" id="UP000050761"/>
    </source>
</evidence>
<name>A0A183FGT6_HELPZ</name>
<dbReference type="AlphaFoldDB" id="A0A183FGT6"/>
<keyword evidence="2" id="KW-1185">Reference proteome</keyword>
<dbReference type="EMBL" id="UZAH01025561">
    <property type="protein sequence ID" value="VDO66208.1"/>
    <property type="molecule type" value="Genomic_DNA"/>
</dbReference>
<dbReference type="WBParaSite" id="HPBE_0000590301-mRNA-1">
    <property type="protein sequence ID" value="HPBE_0000590301-mRNA-1"/>
    <property type="gene ID" value="HPBE_0000590301"/>
</dbReference>
<reference evidence="3" key="2">
    <citation type="submission" date="2019-09" db="UniProtKB">
        <authorList>
            <consortium name="WormBaseParasite"/>
        </authorList>
    </citation>
    <scope>IDENTIFICATION</scope>
</reference>
<evidence type="ECO:0000313" key="1">
    <source>
        <dbReference type="EMBL" id="VDO66208.1"/>
    </source>
</evidence>
<accession>A0A183FGT6</accession>
<reference evidence="1 2" key="1">
    <citation type="submission" date="2018-11" db="EMBL/GenBank/DDBJ databases">
        <authorList>
            <consortium name="Pathogen Informatics"/>
        </authorList>
    </citation>
    <scope>NUCLEOTIDE SEQUENCE [LARGE SCALE GENOMIC DNA]</scope>
</reference>